<accession>A0A239HUL4</accession>
<dbReference type="InterPro" id="IPR036271">
    <property type="entry name" value="Tet_transcr_reg_TetR-rel_C_sf"/>
</dbReference>
<dbReference type="RefSeq" id="WP_089208687.1">
    <property type="nucleotide sequence ID" value="NZ_FZOD01000017.1"/>
</dbReference>
<dbReference type="AlphaFoldDB" id="A0A239HUL4"/>
<dbReference type="Gene3D" id="1.10.357.10">
    <property type="entry name" value="Tetracycline Repressor, domain 2"/>
    <property type="match status" value="1"/>
</dbReference>
<dbReference type="InterPro" id="IPR054156">
    <property type="entry name" value="YxaF_TetR_C"/>
</dbReference>
<organism evidence="2 3">
    <name type="scientific">Streptosporangium subroseum</name>
    <dbReference type="NCBI Taxonomy" id="106412"/>
    <lineage>
        <taxon>Bacteria</taxon>
        <taxon>Bacillati</taxon>
        <taxon>Actinomycetota</taxon>
        <taxon>Actinomycetes</taxon>
        <taxon>Streptosporangiales</taxon>
        <taxon>Streptosporangiaceae</taxon>
        <taxon>Streptosporangium</taxon>
    </lineage>
</organism>
<evidence type="ECO:0000313" key="2">
    <source>
        <dbReference type="EMBL" id="SNS84975.1"/>
    </source>
</evidence>
<dbReference type="EMBL" id="FZOD01000017">
    <property type="protein sequence ID" value="SNS84975.1"/>
    <property type="molecule type" value="Genomic_DNA"/>
</dbReference>
<dbReference type="Pfam" id="PF21993">
    <property type="entry name" value="TetR_C_13_2"/>
    <property type="match status" value="1"/>
</dbReference>
<reference evidence="2 3" key="1">
    <citation type="submission" date="2017-06" db="EMBL/GenBank/DDBJ databases">
        <authorList>
            <person name="Kim H.J."/>
            <person name="Triplett B.A."/>
        </authorList>
    </citation>
    <scope>NUCLEOTIDE SEQUENCE [LARGE SCALE GENOMIC DNA]</scope>
    <source>
        <strain evidence="2 3">CGMCC 4.2132</strain>
    </source>
</reference>
<name>A0A239HUL4_9ACTN</name>
<gene>
    <name evidence="2" type="ORF">SAMN05216276_1017151</name>
</gene>
<evidence type="ECO:0000313" key="3">
    <source>
        <dbReference type="Proteomes" id="UP000198282"/>
    </source>
</evidence>
<protein>
    <submittedName>
        <fullName evidence="2">TetR/AcrR family transcriptional regulator, lmrAB and yxaGH operons repressor</fullName>
    </submittedName>
</protein>
<proteinExistence type="predicted"/>
<feature type="domain" description="Transcriptional regulator LmrA/YxaF-like C-terminal" evidence="1">
    <location>
        <begin position="8"/>
        <end position="87"/>
    </location>
</feature>
<dbReference type="OrthoDB" id="4567939at2"/>
<dbReference type="Proteomes" id="UP000198282">
    <property type="component" value="Unassembled WGS sequence"/>
</dbReference>
<evidence type="ECO:0000259" key="1">
    <source>
        <dbReference type="Pfam" id="PF21993"/>
    </source>
</evidence>
<dbReference type="SUPFAM" id="SSF48498">
    <property type="entry name" value="Tetracyclin repressor-like, C-terminal domain"/>
    <property type="match status" value="1"/>
</dbReference>
<sequence>MSGGFTVQGGCVILAVTVTADSAQLVGHTAAVFRTWRIRLAALLEEGGLDHEDAVGFSATLIAAIEGAVVFARAERSMDPFDLISRQMLDQVGRLRRDR</sequence>
<keyword evidence="3" id="KW-1185">Reference proteome</keyword>